<feature type="transmembrane region" description="Helical" evidence="1">
    <location>
        <begin position="35"/>
        <end position="57"/>
    </location>
</feature>
<name>A0A4R7RJ96_9BACT</name>
<keyword evidence="1" id="KW-0472">Membrane</keyword>
<evidence type="ECO:0000313" key="3">
    <source>
        <dbReference type="Proteomes" id="UP000295662"/>
    </source>
</evidence>
<proteinExistence type="predicted"/>
<comment type="caution">
    <text evidence="2">The sequence shown here is derived from an EMBL/GenBank/DDBJ whole genome shotgun (WGS) entry which is preliminary data.</text>
</comment>
<gene>
    <name evidence="2" type="ORF">EI77_04325</name>
</gene>
<dbReference type="EMBL" id="SOCA01000012">
    <property type="protein sequence ID" value="TDU64141.1"/>
    <property type="molecule type" value="Genomic_DNA"/>
</dbReference>
<sequence length="215" mass="24209">MSKEVTDEIRRRAGEYFASGSFDQHFVQLHGHSRITLILAGIFLPLFLQFSASAGAWRKLFSGDLFTPGLRRRYIRLAKKGEFIFTYVVICNEELKYTPGVVAPALVIGNFNEGRDDRQMLKMRARVADLALGRAAEPHEQKIAKLLGDQDYCFQRRRHFNAGGVKVIAFDLMVLGEFLPTKTLQIEVIPCLAEPGRNGLIAMIPHSLVADLIDF</sequence>
<organism evidence="2 3">
    <name type="scientific">Prosthecobacter fusiformis</name>
    <dbReference type="NCBI Taxonomy" id="48464"/>
    <lineage>
        <taxon>Bacteria</taxon>
        <taxon>Pseudomonadati</taxon>
        <taxon>Verrucomicrobiota</taxon>
        <taxon>Verrucomicrobiia</taxon>
        <taxon>Verrucomicrobiales</taxon>
        <taxon>Verrucomicrobiaceae</taxon>
        <taxon>Prosthecobacter</taxon>
    </lineage>
</organism>
<reference evidence="2 3" key="1">
    <citation type="submission" date="2019-03" db="EMBL/GenBank/DDBJ databases">
        <title>Genomic Encyclopedia of Archaeal and Bacterial Type Strains, Phase II (KMG-II): from individual species to whole genera.</title>
        <authorList>
            <person name="Goeker M."/>
        </authorList>
    </citation>
    <scope>NUCLEOTIDE SEQUENCE [LARGE SCALE GENOMIC DNA]</scope>
    <source>
        <strain evidence="2 3">ATCC 25309</strain>
    </source>
</reference>
<dbReference type="AlphaFoldDB" id="A0A4R7RJ96"/>
<keyword evidence="1" id="KW-1133">Transmembrane helix</keyword>
<evidence type="ECO:0000256" key="1">
    <source>
        <dbReference type="SAM" id="Phobius"/>
    </source>
</evidence>
<evidence type="ECO:0000313" key="2">
    <source>
        <dbReference type="EMBL" id="TDU64141.1"/>
    </source>
</evidence>
<keyword evidence="3" id="KW-1185">Reference proteome</keyword>
<keyword evidence="1" id="KW-0812">Transmembrane</keyword>
<protein>
    <submittedName>
        <fullName evidence="2">Uncharacterized protein</fullName>
    </submittedName>
</protein>
<accession>A0A4R7RJ96</accession>
<dbReference type="Proteomes" id="UP000295662">
    <property type="component" value="Unassembled WGS sequence"/>
</dbReference>